<dbReference type="STRING" id="490188.SAMN04488068_2579"/>
<feature type="transmembrane region" description="Helical" evidence="1">
    <location>
        <begin position="252"/>
        <end position="270"/>
    </location>
</feature>
<dbReference type="AlphaFoldDB" id="A0A1M5QGU7"/>
<keyword evidence="1" id="KW-0472">Membrane</keyword>
<dbReference type="EMBL" id="FQWZ01000006">
    <property type="protein sequence ID" value="SHH12753.1"/>
    <property type="molecule type" value="Genomic_DNA"/>
</dbReference>
<sequence>MRRRLVRAAALALGLLIVLFGGAATAHPLAPALLELQRLPTTTPQYELLWRTSVTRARQIDVTPRLPADCAATTEPELASDGGESLSARWRLQCAALLDGRRIDVSGLASSGINVIVRVLDADGVLQQQALLDAREPGITLSAAEARPALLLRYARLGVEHLLSGYDHLAFLAGLLLLVRPLRARLWTVSAFTLGHSLTLSIASLGWVRWNAALCEWAIAASIVVVALRLMRASSPASPVAAAQRGHGIGPVWFAAGFGLLHGLGFAGALSDVGLPPRDLPLALLAFNLGIEAAQLAVVGAVVAAGRAGLALPARALPFAAYALGGLACYWCLDRAVTLL</sequence>
<accession>A0A1M5QGU7</accession>
<evidence type="ECO:0000313" key="2">
    <source>
        <dbReference type="EMBL" id="SHH12753.1"/>
    </source>
</evidence>
<dbReference type="Proteomes" id="UP000199758">
    <property type="component" value="Unassembled WGS sequence"/>
</dbReference>
<feature type="transmembrane region" description="Helical" evidence="1">
    <location>
        <begin position="282"/>
        <end position="304"/>
    </location>
</feature>
<dbReference type="Pfam" id="PF13795">
    <property type="entry name" value="HupE_UreJ_2"/>
    <property type="match status" value="1"/>
</dbReference>
<protein>
    <submittedName>
        <fullName evidence="2">HupE / UreJ protein</fullName>
    </submittedName>
</protein>
<organism evidence="2 3">
    <name type="scientific">Hydrocarboniphaga daqingensis</name>
    <dbReference type="NCBI Taxonomy" id="490188"/>
    <lineage>
        <taxon>Bacteria</taxon>
        <taxon>Pseudomonadati</taxon>
        <taxon>Pseudomonadota</taxon>
        <taxon>Gammaproteobacteria</taxon>
        <taxon>Nevskiales</taxon>
        <taxon>Nevskiaceae</taxon>
        <taxon>Hydrocarboniphaga</taxon>
    </lineage>
</organism>
<reference evidence="2 3" key="1">
    <citation type="submission" date="2016-11" db="EMBL/GenBank/DDBJ databases">
        <authorList>
            <person name="Jaros S."/>
            <person name="Januszkiewicz K."/>
            <person name="Wedrychowicz H."/>
        </authorList>
    </citation>
    <scope>NUCLEOTIDE SEQUENCE [LARGE SCALE GENOMIC DNA]</scope>
    <source>
        <strain evidence="2 3">CGMCC 1.7049</strain>
    </source>
</reference>
<dbReference type="RefSeq" id="WP_072898087.1">
    <property type="nucleotide sequence ID" value="NZ_FQWZ01000006.1"/>
</dbReference>
<name>A0A1M5QGU7_9GAMM</name>
<keyword evidence="3" id="KW-1185">Reference proteome</keyword>
<feature type="transmembrane region" description="Helical" evidence="1">
    <location>
        <begin position="161"/>
        <end position="179"/>
    </location>
</feature>
<evidence type="ECO:0000256" key="1">
    <source>
        <dbReference type="SAM" id="Phobius"/>
    </source>
</evidence>
<feature type="transmembrane region" description="Helical" evidence="1">
    <location>
        <begin position="186"/>
        <end position="204"/>
    </location>
</feature>
<proteinExistence type="predicted"/>
<gene>
    <name evidence="2" type="ORF">SAMN04488068_2579</name>
</gene>
<keyword evidence="1" id="KW-0812">Transmembrane</keyword>
<keyword evidence="1" id="KW-1133">Transmembrane helix</keyword>
<feature type="transmembrane region" description="Helical" evidence="1">
    <location>
        <begin position="316"/>
        <end position="333"/>
    </location>
</feature>
<evidence type="ECO:0000313" key="3">
    <source>
        <dbReference type="Proteomes" id="UP000199758"/>
    </source>
</evidence>
<dbReference type="InterPro" id="IPR032809">
    <property type="entry name" value="Put_HupE_UreJ"/>
</dbReference>